<dbReference type="SMART" id="SM00731">
    <property type="entry name" value="SprT"/>
    <property type="match status" value="1"/>
</dbReference>
<feature type="region of interest" description="Disordered" evidence="1">
    <location>
        <begin position="206"/>
        <end position="275"/>
    </location>
</feature>
<dbReference type="GO" id="GO:0005634">
    <property type="term" value="C:nucleus"/>
    <property type="evidence" value="ECO:0007669"/>
    <property type="project" value="TreeGrafter"/>
</dbReference>
<dbReference type="Proteomes" id="UP000008141">
    <property type="component" value="Unassembled WGS sequence"/>
</dbReference>
<evidence type="ECO:0000313" key="3">
    <source>
        <dbReference type="EMBL" id="EFN55909.1"/>
    </source>
</evidence>
<protein>
    <recommendedName>
        <fullName evidence="2">SprT-like domain-containing protein</fullName>
    </recommendedName>
</protein>
<dbReference type="Pfam" id="PF10263">
    <property type="entry name" value="SprT-like"/>
    <property type="match status" value="1"/>
</dbReference>
<feature type="compositionally biased region" description="Gly residues" evidence="1">
    <location>
        <begin position="219"/>
        <end position="235"/>
    </location>
</feature>
<dbReference type="GO" id="GO:0004222">
    <property type="term" value="F:metalloendopeptidase activity"/>
    <property type="evidence" value="ECO:0007669"/>
    <property type="project" value="InterPro"/>
</dbReference>
<dbReference type="STRING" id="554065.E1ZDS3"/>
<feature type="region of interest" description="Disordered" evidence="1">
    <location>
        <begin position="325"/>
        <end position="353"/>
    </location>
</feature>
<evidence type="ECO:0000313" key="4">
    <source>
        <dbReference type="Proteomes" id="UP000008141"/>
    </source>
</evidence>
<dbReference type="InterPro" id="IPR044245">
    <property type="entry name" value="Spartan"/>
</dbReference>
<dbReference type="PANTHER" id="PTHR21220">
    <property type="entry name" value="DNA-DEPENDENT METALLOPROTEASE SPRTN"/>
    <property type="match status" value="1"/>
</dbReference>
<dbReference type="KEGG" id="cvr:CHLNCDRAFT_52181"/>
<reference evidence="3 4" key="1">
    <citation type="journal article" date="2010" name="Plant Cell">
        <title>The Chlorella variabilis NC64A genome reveals adaptation to photosymbiosis, coevolution with viruses, and cryptic sex.</title>
        <authorList>
            <person name="Blanc G."/>
            <person name="Duncan G."/>
            <person name="Agarkova I."/>
            <person name="Borodovsky M."/>
            <person name="Gurnon J."/>
            <person name="Kuo A."/>
            <person name="Lindquist E."/>
            <person name="Lucas S."/>
            <person name="Pangilinan J."/>
            <person name="Polle J."/>
            <person name="Salamov A."/>
            <person name="Terry A."/>
            <person name="Yamada T."/>
            <person name="Dunigan D.D."/>
            <person name="Grigoriev I.V."/>
            <person name="Claverie J.M."/>
            <person name="Van Etten J.L."/>
        </authorList>
    </citation>
    <scope>NUCLEOTIDE SEQUENCE [LARGE SCALE GENOMIC DNA]</scope>
    <source>
        <strain evidence="3 4">NC64A</strain>
    </source>
</reference>
<dbReference type="GeneID" id="17355525"/>
<name>E1ZDS3_CHLVA</name>
<evidence type="ECO:0000256" key="1">
    <source>
        <dbReference type="SAM" id="MobiDB-lite"/>
    </source>
</evidence>
<dbReference type="eggNOG" id="KOG3931">
    <property type="taxonomic scope" value="Eukaryota"/>
</dbReference>
<keyword evidence="4" id="KW-1185">Reference proteome</keyword>
<dbReference type="EMBL" id="GL433843">
    <property type="protein sequence ID" value="EFN55909.1"/>
    <property type="molecule type" value="Genomic_DNA"/>
</dbReference>
<sequence>MDLTEEELELLEPHPDIHALFVHYNSLYFEEKLGACSVEWSSARMTLCGGVCEFRKGGGCRIKLSEPLLKLRPSRDLKLVLLHEMIHACMMLQGIRDNDPGGHGDVFKSIMSRINASSLPDHQRPAGGYNITVTHSMFAEVDHYRQHHWRCERCGNVVKRAMNRPPQEADCRGRAGRGADCRDPGCRWHMHIKHCGGAWVKVKEPEGFGKKKGGKKGATAGGGGNSSSGGGGDAGGAKRPDGAHVPAKRPRKGEQQQGAGGRPITDFFPRTEGGARPAAAAGACEVLPALQAVAGAAGGAGPAAEPPAEERRRLVAEAAMRRLGALAGSGPRNSCRPCGRQQRRGGGAACGSVGRHWHPCWHKRSA</sequence>
<dbReference type="GO" id="GO:0031593">
    <property type="term" value="F:polyubiquitin modification-dependent protein binding"/>
    <property type="evidence" value="ECO:0007669"/>
    <property type="project" value="TreeGrafter"/>
</dbReference>
<dbReference type="OrthoDB" id="5236983at2759"/>
<dbReference type="GO" id="GO:0006974">
    <property type="term" value="P:DNA damage response"/>
    <property type="evidence" value="ECO:0007669"/>
    <property type="project" value="InterPro"/>
</dbReference>
<gene>
    <name evidence="3" type="ORF">CHLNCDRAFT_52181</name>
</gene>
<organism evidence="4">
    <name type="scientific">Chlorella variabilis</name>
    <name type="common">Green alga</name>
    <dbReference type="NCBI Taxonomy" id="554065"/>
    <lineage>
        <taxon>Eukaryota</taxon>
        <taxon>Viridiplantae</taxon>
        <taxon>Chlorophyta</taxon>
        <taxon>core chlorophytes</taxon>
        <taxon>Trebouxiophyceae</taxon>
        <taxon>Chlorellales</taxon>
        <taxon>Chlorellaceae</taxon>
        <taxon>Chlorella clade</taxon>
        <taxon>Chlorella</taxon>
    </lineage>
</organism>
<dbReference type="AlphaFoldDB" id="E1ZDS3"/>
<dbReference type="InterPro" id="IPR006640">
    <property type="entry name" value="SprT-like_domain"/>
</dbReference>
<evidence type="ECO:0000259" key="2">
    <source>
        <dbReference type="SMART" id="SM00731"/>
    </source>
</evidence>
<feature type="domain" description="SprT-like" evidence="2">
    <location>
        <begin position="15"/>
        <end position="178"/>
    </location>
</feature>
<dbReference type="InParanoid" id="E1ZDS3"/>
<proteinExistence type="predicted"/>
<dbReference type="GO" id="GO:0003697">
    <property type="term" value="F:single-stranded DNA binding"/>
    <property type="evidence" value="ECO:0007669"/>
    <property type="project" value="InterPro"/>
</dbReference>
<accession>E1ZDS3</accession>
<dbReference type="RefSeq" id="XP_005848011.1">
    <property type="nucleotide sequence ID" value="XM_005847949.1"/>
</dbReference>
<dbReference type="PANTHER" id="PTHR21220:SF0">
    <property type="entry name" value="DNA-DEPENDENT METALLOPROTEASE SPRTN"/>
    <property type="match status" value="1"/>
</dbReference>